<feature type="domain" description="Deoxynucleoside kinase" evidence="1">
    <location>
        <begin position="6"/>
        <end position="205"/>
    </location>
</feature>
<evidence type="ECO:0000313" key="2">
    <source>
        <dbReference type="EMBL" id="QHU19724.1"/>
    </source>
</evidence>
<dbReference type="Pfam" id="PF01712">
    <property type="entry name" value="dNK"/>
    <property type="match status" value="1"/>
</dbReference>
<dbReference type="SUPFAM" id="SSF52540">
    <property type="entry name" value="P-loop containing nucleoside triphosphate hydrolases"/>
    <property type="match status" value="1"/>
</dbReference>
<reference evidence="2" key="1">
    <citation type="journal article" date="2020" name="Nature">
        <title>Giant virus diversity and host interactions through global metagenomics.</title>
        <authorList>
            <person name="Schulz F."/>
            <person name="Roux S."/>
            <person name="Paez-Espino D."/>
            <person name="Jungbluth S."/>
            <person name="Walsh D.A."/>
            <person name="Denef V.J."/>
            <person name="McMahon K.D."/>
            <person name="Konstantinidis K.T."/>
            <person name="Eloe-Fadrosh E.A."/>
            <person name="Kyrpides N.C."/>
            <person name="Woyke T."/>
        </authorList>
    </citation>
    <scope>NUCLEOTIDE SEQUENCE</scope>
    <source>
        <strain evidence="2">GVMAG-S-3300013014-113</strain>
    </source>
</reference>
<dbReference type="InterPro" id="IPR050566">
    <property type="entry name" value="Deoxyribonucleoside_kinase"/>
</dbReference>
<dbReference type="InterPro" id="IPR027417">
    <property type="entry name" value="P-loop_NTPase"/>
</dbReference>
<sequence>MPPLIVSIDGNIGSGKSSVLRYLEKNFANFCASKGNNCKICFLEEPVSTWESIGDANGKSIITHFYENNERYSFAFQVMAYTSRLSLLKEALKENYDVIISERSIYTDKFVFAKSLYNAKKMSLIEYLIYLNLFDEFQTIFQDLKIVYIRTSPEICDLRVQQRGRLGETIPLEYLKDCHHYHDVWLNNPIAIEQGLVLVINGNEETNTSLFIENSYYDELTRKMYDFIFTL</sequence>
<dbReference type="GO" id="GO:0005737">
    <property type="term" value="C:cytoplasm"/>
    <property type="evidence" value="ECO:0007669"/>
    <property type="project" value="TreeGrafter"/>
</dbReference>
<proteinExistence type="predicted"/>
<evidence type="ECO:0000259" key="1">
    <source>
        <dbReference type="Pfam" id="PF01712"/>
    </source>
</evidence>
<dbReference type="PANTHER" id="PTHR10513:SF35">
    <property type="entry name" value="DEOXYADENOSINE KINASE"/>
    <property type="match status" value="1"/>
</dbReference>
<dbReference type="GO" id="GO:0019136">
    <property type="term" value="F:deoxynucleoside kinase activity"/>
    <property type="evidence" value="ECO:0007669"/>
    <property type="project" value="InterPro"/>
</dbReference>
<dbReference type="InterPro" id="IPR002624">
    <property type="entry name" value="DCK/DGK"/>
</dbReference>
<accession>A0A6C0KTE5</accession>
<dbReference type="AlphaFoldDB" id="A0A6C0KTE5"/>
<dbReference type="InterPro" id="IPR031314">
    <property type="entry name" value="DNK_dom"/>
</dbReference>
<dbReference type="PANTHER" id="PTHR10513">
    <property type="entry name" value="DEOXYNUCLEOSIDE KINASE"/>
    <property type="match status" value="1"/>
</dbReference>
<dbReference type="EMBL" id="MN740954">
    <property type="protein sequence ID" value="QHU19724.1"/>
    <property type="molecule type" value="Genomic_DNA"/>
</dbReference>
<dbReference type="PIRSF" id="PIRSF000705">
    <property type="entry name" value="DNK"/>
    <property type="match status" value="1"/>
</dbReference>
<name>A0A6C0KTE5_9ZZZZ</name>
<organism evidence="2">
    <name type="scientific">viral metagenome</name>
    <dbReference type="NCBI Taxonomy" id="1070528"/>
    <lineage>
        <taxon>unclassified sequences</taxon>
        <taxon>metagenomes</taxon>
        <taxon>organismal metagenomes</taxon>
    </lineage>
</organism>
<dbReference type="GO" id="GO:0005524">
    <property type="term" value="F:ATP binding"/>
    <property type="evidence" value="ECO:0007669"/>
    <property type="project" value="InterPro"/>
</dbReference>
<dbReference type="Gene3D" id="3.40.50.300">
    <property type="entry name" value="P-loop containing nucleotide triphosphate hydrolases"/>
    <property type="match status" value="1"/>
</dbReference>
<protein>
    <recommendedName>
        <fullName evidence="1">Deoxynucleoside kinase domain-containing protein</fullName>
    </recommendedName>
</protein>